<dbReference type="Gene3D" id="1.10.8.10">
    <property type="entry name" value="DNA helicase RuvA subunit, C-terminal domain"/>
    <property type="match status" value="1"/>
</dbReference>
<gene>
    <name evidence="2" type="ORF">DLJ54_02785</name>
</gene>
<accession>A0A364V7C3</accession>
<dbReference type="EMBL" id="QHCV01000018">
    <property type="protein sequence ID" value="RAV32537.1"/>
    <property type="molecule type" value="Genomic_DNA"/>
</dbReference>
<dbReference type="PANTHER" id="PTHR18895">
    <property type="entry name" value="HEMK METHYLTRANSFERASE"/>
    <property type="match status" value="1"/>
</dbReference>
<organism evidence="2 3">
    <name type="scientific">Corynebacterium heidelbergense</name>
    <dbReference type="NCBI Taxonomy" id="2055947"/>
    <lineage>
        <taxon>Bacteria</taxon>
        <taxon>Bacillati</taxon>
        <taxon>Actinomycetota</taxon>
        <taxon>Actinomycetes</taxon>
        <taxon>Mycobacteriales</taxon>
        <taxon>Corynebacteriaceae</taxon>
        <taxon>Corynebacterium</taxon>
    </lineage>
</organism>
<dbReference type="InterPro" id="IPR050320">
    <property type="entry name" value="N5-glutamine_MTase"/>
</dbReference>
<comment type="caution">
    <text evidence="2">The sequence shown here is derived from an EMBL/GenBank/DDBJ whole genome shotgun (WGS) entry which is preliminary data.</text>
</comment>
<dbReference type="Gene3D" id="3.40.50.150">
    <property type="entry name" value="Vaccinia Virus protein VP39"/>
    <property type="match status" value="1"/>
</dbReference>
<dbReference type="SUPFAM" id="SSF53335">
    <property type="entry name" value="S-adenosyl-L-methionine-dependent methyltransferases"/>
    <property type="match status" value="1"/>
</dbReference>
<dbReference type="InterPro" id="IPR040758">
    <property type="entry name" value="PrmC_N"/>
</dbReference>
<dbReference type="RefSeq" id="WP_113630325.1">
    <property type="nucleotide sequence ID" value="NZ_QHCV01000018.1"/>
</dbReference>
<keyword evidence="3" id="KW-1185">Reference proteome</keyword>
<evidence type="ECO:0000313" key="3">
    <source>
        <dbReference type="Proteomes" id="UP000251577"/>
    </source>
</evidence>
<keyword evidence="2" id="KW-0489">Methyltransferase</keyword>
<sequence>MPHLHETDTVGGAIRAAARLLADAGVESPLPEARLLMAYALAPVPEHGNPRRPVPATELFTRSEDPAPAVFADWVDRRGRREPLQHIVGAAFFDGLDLLAGPAAFLPRPETELMVDWVWREVGGVLKNMQSAPLTAALMPDEITIVDLCTGPGSIALALAARLTRHGYRARIVGVDANFKALDLARANERQLRRRGEIGERVHLEWFGGDVADPGLIMRLGLVAAADVVMSNPPYVPSESPVSPEVHADPAEAVFAGADGMALMEPLLGAMLQAAAPRCLLAIEHDDSTGEAMAQLLRSRGLRGVRGHRDLAGRDRFVSAEVHRPPTYVPGASGGSLR</sequence>
<dbReference type="InterPro" id="IPR029063">
    <property type="entry name" value="SAM-dependent_MTases_sf"/>
</dbReference>
<name>A0A364V7C3_9CORY</name>
<reference evidence="2 3" key="1">
    <citation type="journal article" date="2018" name="Syst. Appl. Microbiol.">
        <title>Corynebacterium heidelbergense sp. nov., isolated from the preen glands of Egyptian geese (Alopochen aegyptiacus).</title>
        <authorList>
            <person name="Braun M.S."/>
            <person name="Wang E."/>
            <person name="Zimmermann S."/>
            <person name="Wink M."/>
        </authorList>
    </citation>
    <scope>NUCLEOTIDE SEQUENCE [LARGE SCALE GENOMIC DNA]</scope>
    <source>
        <strain evidence="2 3">647</strain>
    </source>
</reference>
<evidence type="ECO:0000313" key="2">
    <source>
        <dbReference type="EMBL" id="RAV32537.1"/>
    </source>
</evidence>
<protein>
    <submittedName>
        <fullName evidence="2">Peptide chain release factor N(5)-glutamine methyltransferase</fullName>
    </submittedName>
</protein>
<proteinExistence type="predicted"/>
<dbReference type="CDD" id="cd02440">
    <property type="entry name" value="AdoMet_MTases"/>
    <property type="match status" value="1"/>
</dbReference>
<dbReference type="GO" id="GO:0008168">
    <property type="term" value="F:methyltransferase activity"/>
    <property type="evidence" value="ECO:0007669"/>
    <property type="project" value="UniProtKB-KW"/>
</dbReference>
<dbReference type="Pfam" id="PF17827">
    <property type="entry name" value="PrmC_N"/>
    <property type="match status" value="1"/>
</dbReference>
<evidence type="ECO:0000259" key="1">
    <source>
        <dbReference type="Pfam" id="PF17827"/>
    </source>
</evidence>
<feature type="domain" description="Release factor glutamine methyltransferase N-terminal" evidence="1">
    <location>
        <begin position="13"/>
        <end position="89"/>
    </location>
</feature>
<keyword evidence="2" id="KW-0808">Transferase</keyword>
<dbReference type="AlphaFoldDB" id="A0A364V7C3"/>
<dbReference type="GO" id="GO:0032259">
    <property type="term" value="P:methylation"/>
    <property type="evidence" value="ECO:0007669"/>
    <property type="project" value="UniProtKB-KW"/>
</dbReference>
<dbReference type="PANTHER" id="PTHR18895:SF74">
    <property type="entry name" value="MTRF1L RELEASE FACTOR GLUTAMINE METHYLTRANSFERASE"/>
    <property type="match status" value="1"/>
</dbReference>
<dbReference type="Proteomes" id="UP000251577">
    <property type="component" value="Unassembled WGS sequence"/>
</dbReference>